<dbReference type="GeneID" id="64825655"/>
<dbReference type="OrthoDB" id="382945at2157"/>
<proteinExistence type="predicted"/>
<dbReference type="KEGG" id="hsin:KDQ40_21825"/>
<dbReference type="PATRIC" id="fig|662476.7.peg.4328"/>
<evidence type="ECO:0000256" key="1">
    <source>
        <dbReference type="SAM" id="MobiDB-lite"/>
    </source>
</evidence>
<dbReference type="Proteomes" id="UP000011659">
    <property type="component" value="Unassembled WGS sequence"/>
</dbReference>
<gene>
    <name evidence="2" type="ORF">C436_21815</name>
    <name evidence="3" type="ORF">KDQ40_21825</name>
</gene>
<evidence type="ECO:0000313" key="4">
    <source>
        <dbReference type="Proteomes" id="UP000011659"/>
    </source>
</evidence>
<keyword evidence="3" id="KW-0614">Plasmid</keyword>
<name>M0JCU4_9EURY</name>
<geneLocation type="plasmid" evidence="3 5">
    <name>pHsi204</name>
</geneLocation>
<dbReference type="EMBL" id="AOLR01000080">
    <property type="protein sequence ID" value="EMA06178.1"/>
    <property type="molecule type" value="Genomic_DNA"/>
</dbReference>
<dbReference type="RefSeq" id="WP_004967095.1">
    <property type="nucleotide sequence ID" value="NZ_AOLR01000080.1"/>
</dbReference>
<reference evidence="3" key="2">
    <citation type="submission" date="2021-04" db="EMBL/GenBank/DDBJ databases">
        <title>Complete Genome sequence and Methylome Analysis of the Haloarchaeon Haloarcula sinaiiensis.</title>
        <authorList>
            <person name="Fomenkov A."/>
            <person name="DasSarma P."/>
            <person name="DasSarma S."/>
            <person name="Roberts R.J."/>
        </authorList>
    </citation>
    <scope>NUCLEOTIDE SEQUENCE</scope>
    <source>
        <strain evidence="3">ATCC 33800</strain>
        <plasmid evidence="3">pHsi204</plasmid>
    </source>
</reference>
<keyword evidence="4" id="KW-1185">Reference proteome</keyword>
<dbReference type="EMBL" id="CP073371">
    <property type="protein sequence ID" value="QUJ74766.1"/>
    <property type="molecule type" value="Genomic_DNA"/>
</dbReference>
<dbReference type="Proteomes" id="UP000682967">
    <property type="component" value="Plasmid pHsi204"/>
</dbReference>
<sequence length="94" mass="9983">MTLATVATDWEHDRRGVPADEVDDVPDDATTWACLGRTNENDVPTAITIYNANGDGGYVTVAVDNDLEGVEEYNNIGAAAVGAMDLMDEYGASE</sequence>
<dbReference type="AlphaFoldDB" id="M0JCU4"/>
<organism evidence="2 4">
    <name type="scientific">Haloarcula marismortui ATCC 33800</name>
    <dbReference type="NCBI Taxonomy" id="662476"/>
    <lineage>
        <taxon>Archaea</taxon>
        <taxon>Methanobacteriati</taxon>
        <taxon>Methanobacteriota</taxon>
        <taxon>Stenosarchaea group</taxon>
        <taxon>Halobacteria</taxon>
        <taxon>Halobacteriales</taxon>
        <taxon>Haloarculaceae</taxon>
        <taxon>Haloarcula</taxon>
    </lineage>
</organism>
<reference evidence="2 4" key="1">
    <citation type="journal article" date="2014" name="PLoS Genet.">
        <title>Phylogenetically driven sequencing of extremely halophilic archaea reveals strategies for static and dynamic osmo-response.</title>
        <authorList>
            <person name="Becker E.A."/>
            <person name="Seitzer P.M."/>
            <person name="Tritt A."/>
            <person name="Larsen D."/>
            <person name="Krusor M."/>
            <person name="Yao A.I."/>
            <person name="Wu D."/>
            <person name="Madern D."/>
            <person name="Eisen J.A."/>
            <person name="Darling A.E."/>
            <person name="Facciotti M.T."/>
        </authorList>
    </citation>
    <scope>NUCLEOTIDE SEQUENCE [LARGE SCALE GENOMIC DNA]</scope>
    <source>
        <strain evidence="2 4">ATCC 33800</strain>
    </source>
</reference>
<protein>
    <submittedName>
        <fullName evidence="2">Uncharacterized protein</fullName>
    </submittedName>
</protein>
<evidence type="ECO:0000313" key="2">
    <source>
        <dbReference type="EMBL" id="EMA06178.1"/>
    </source>
</evidence>
<evidence type="ECO:0000313" key="5">
    <source>
        <dbReference type="Proteomes" id="UP000682967"/>
    </source>
</evidence>
<feature type="region of interest" description="Disordered" evidence="1">
    <location>
        <begin position="1"/>
        <end position="26"/>
    </location>
</feature>
<evidence type="ECO:0000313" key="3">
    <source>
        <dbReference type="EMBL" id="QUJ74766.1"/>
    </source>
</evidence>
<feature type="compositionally biased region" description="Basic and acidic residues" evidence="1">
    <location>
        <begin position="9"/>
        <end position="18"/>
    </location>
</feature>
<accession>M0JCU4</accession>